<dbReference type="Pfam" id="PF20167">
    <property type="entry name" value="Transposase_32"/>
    <property type="match status" value="2"/>
</dbReference>
<keyword evidence="5" id="KW-1185">Reference proteome</keyword>
<comment type="caution">
    <text evidence="4">The sequence shown here is derived from an EMBL/GenBank/DDBJ whole genome shotgun (WGS) entry which is preliminary data.</text>
</comment>
<sequence>MASSSAPMLVFDEHRFCKEFNQELLNSYARKRKVIPEVSFDLNEDKYPQIMEQVMLRGWRRLAAPHTSVSKLLVQEFFANTAISDEEAVEQDELPYKSFVRGKEVDFSPSNIKRVMRFKRETAGAQTDYKTRQAMDQRLDEVLADLCIPGATWKLSSGQPAVPIQLRRTELHPLAKGWQEFIIHSLVPTGKKSKVTVARAILIHCIMRGEEVRAEDIIADNMAVIDQGVPNKGNLDFPSTIYKLCRDAGFPLREFRRTPRIPELSYITARRMEATRFPRNLPQPQQDDDDEDEPMPQADEGNDEEEEQQQPQQDHQPPQHGFPDFQPHYESQFHETLQAIESHLSSMQFFRQNFYENMEKSQADYMEEVKQIKAKQEQIWTNNQRFQSQYRQEQERLAKEIQAVRKSQITQTLANNKRLEIEKNMQLTIERQGRDIVEMRKQLNLWTMNTSTREAYTCWAHQQANPNLSEIPITQIPNIMQTNAEKGRPMFYGCLKSDYGATSSSQVDPQEPVPLRTAPPSPGLLITKRYTKSISTEKESHPKKGFEHQEGQYPEIGEQISLRGWRRLSKPRTKISKDLVHEFHSIAVRTEEELASGEDYPYTSFVRGKEVDFSAAKIREVLRIKLMTLGAEVDFKTRQFEDQRLDDVIREICMPGAQWKMSSSEPPHPIPLRRQDLTPVARGWAEFIIHSMIPTGNKSEITVARAVLIHSIIKGHDVRVEELIADNIAAEGVKGRSKLCFPSTIYRLCKEAGVPMGEFKHSEQIQIARPITAKVMTTTRGRIINQPQNQPMEEDEDNYDAENLYANHEQDQEMHYEAAGAEEDNYQYQEQPNFEVYESNFQ</sequence>
<dbReference type="Proteomes" id="UP001341840">
    <property type="component" value="Unassembled WGS sequence"/>
</dbReference>
<gene>
    <name evidence="4" type="ORF">PIB30_098741</name>
</gene>
<name>A0ABU6TWC2_9FABA</name>
<feature type="region of interest" description="Disordered" evidence="2">
    <location>
        <begin position="502"/>
        <end position="522"/>
    </location>
</feature>
<keyword evidence="1" id="KW-0175">Coiled coil</keyword>
<protein>
    <recommendedName>
        <fullName evidence="3">Putative plant transposon protein domain-containing protein</fullName>
    </recommendedName>
</protein>
<accession>A0ABU6TWC2</accession>
<feature type="region of interest" description="Disordered" evidence="2">
    <location>
        <begin position="274"/>
        <end position="327"/>
    </location>
</feature>
<evidence type="ECO:0000259" key="3">
    <source>
        <dbReference type="Pfam" id="PF20167"/>
    </source>
</evidence>
<reference evidence="4 5" key="1">
    <citation type="journal article" date="2023" name="Plants (Basel)">
        <title>Bridging the Gap: Combining Genomics and Transcriptomics Approaches to Understand Stylosanthes scabra, an Orphan Legume from the Brazilian Caatinga.</title>
        <authorList>
            <person name="Ferreira-Neto J.R.C."/>
            <person name="da Silva M.D."/>
            <person name="Binneck E."/>
            <person name="de Melo N.F."/>
            <person name="da Silva R.H."/>
            <person name="de Melo A.L.T.M."/>
            <person name="Pandolfi V."/>
            <person name="Bustamante F.O."/>
            <person name="Brasileiro-Vidal A.C."/>
            <person name="Benko-Iseppon A.M."/>
        </authorList>
    </citation>
    <scope>NUCLEOTIDE SEQUENCE [LARGE SCALE GENOMIC DNA]</scope>
    <source>
        <tissue evidence="4">Leaves</tissue>
    </source>
</reference>
<feature type="domain" description="Putative plant transposon protein" evidence="3">
    <location>
        <begin position="563"/>
        <end position="755"/>
    </location>
</feature>
<feature type="coiled-coil region" evidence="1">
    <location>
        <begin position="355"/>
        <end position="403"/>
    </location>
</feature>
<evidence type="ECO:0000313" key="4">
    <source>
        <dbReference type="EMBL" id="MED6153141.1"/>
    </source>
</evidence>
<evidence type="ECO:0000313" key="5">
    <source>
        <dbReference type="Proteomes" id="UP001341840"/>
    </source>
</evidence>
<evidence type="ECO:0000256" key="1">
    <source>
        <dbReference type="SAM" id="Coils"/>
    </source>
</evidence>
<feature type="compositionally biased region" description="Low complexity" evidence="2">
    <location>
        <begin position="309"/>
        <end position="324"/>
    </location>
</feature>
<feature type="compositionally biased region" description="Acidic residues" evidence="2">
    <location>
        <begin position="286"/>
        <end position="308"/>
    </location>
</feature>
<organism evidence="4 5">
    <name type="scientific">Stylosanthes scabra</name>
    <dbReference type="NCBI Taxonomy" id="79078"/>
    <lineage>
        <taxon>Eukaryota</taxon>
        <taxon>Viridiplantae</taxon>
        <taxon>Streptophyta</taxon>
        <taxon>Embryophyta</taxon>
        <taxon>Tracheophyta</taxon>
        <taxon>Spermatophyta</taxon>
        <taxon>Magnoliopsida</taxon>
        <taxon>eudicotyledons</taxon>
        <taxon>Gunneridae</taxon>
        <taxon>Pentapetalae</taxon>
        <taxon>rosids</taxon>
        <taxon>fabids</taxon>
        <taxon>Fabales</taxon>
        <taxon>Fabaceae</taxon>
        <taxon>Papilionoideae</taxon>
        <taxon>50 kb inversion clade</taxon>
        <taxon>dalbergioids sensu lato</taxon>
        <taxon>Dalbergieae</taxon>
        <taxon>Pterocarpus clade</taxon>
        <taxon>Stylosanthes</taxon>
    </lineage>
</organism>
<feature type="domain" description="Putative plant transposon protein" evidence="3">
    <location>
        <begin position="57"/>
        <end position="250"/>
    </location>
</feature>
<dbReference type="EMBL" id="JASCZI010093181">
    <property type="protein sequence ID" value="MED6153141.1"/>
    <property type="molecule type" value="Genomic_DNA"/>
</dbReference>
<dbReference type="InterPro" id="IPR046796">
    <property type="entry name" value="Transposase_32_dom"/>
</dbReference>
<evidence type="ECO:0000256" key="2">
    <source>
        <dbReference type="SAM" id="MobiDB-lite"/>
    </source>
</evidence>
<proteinExistence type="predicted"/>